<sequence>MTIREVRLFGDPVLNTRADEVTQFDDALKTLVEDMLDTMDEYDGVGLAANQVGVTRRVFVFDCAHENPGMRGHVINPVWEPVGEEKQVGNEGCLSIPAVVKETERYNSVKVTGQDVDGNPVEITASGLMARCIQHETDHLDGVLFLKRLSPELRKEAMREIRESDWFNA</sequence>
<comment type="function">
    <text evidence="2">Removes the formyl group from the N-terminal Met of newly synthesized proteins. Requires at least a dipeptide for an efficient rate of reaction. N-terminal L-methionine is a prerequisite for activity but the enzyme has broad specificity at other positions.</text>
</comment>
<dbReference type="eggNOG" id="COG0242">
    <property type="taxonomic scope" value="Bacteria"/>
</dbReference>
<dbReference type="HOGENOM" id="CLU_061901_1_2_11"/>
<comment type="catalytic activity">
    <reaction evidence="2">
        <text>N-terminal N-formyl-L-methionyl-[peptide] + H2O = N-terminal L-methionyl-[peptide] + formate</text>
        <dbReference type="Rhea" id="RHEA:24420"/>
        <dbReference type="Rhea" id="RHEA-COMP:10639"/>
        <dbReference type="Rhea" id="RHEA-COMP:10640"/>
        <dbReference type="ChEBI" id="CHEBI:15377"/>
        <dbReference type="ChEBI" id="CHEBI:15740"/>
        <dbReference type="ChEBI" id="CHEBI:49298"/>
        <dbReference type="ChEBI" id="CHEBI:64731"/>
        <dbReference type="EC" id="3.5.1.88"/>
    </reaction>
</comment>
<keyword evidence="2" id="KW-0378">Hydrolase</keyword>
<evidence type="ECO:0000256" key="2">
    <source>
        <dbReference type="HAMAP-Rule" id="MF_00163"/>
    </source>
</evidence>
<dbReference type="GO" id="GO:0046872">
    <property type="term" value="F:metal ion binding"/>
    <property type="evidence" value="ECO:0007669"/>
    <property type="project" value="UniProtKB-KW"/>
</dbReference>
<keyword evidence="2" id="KW-0408">Iron</keyword>
<feature type="binding site" evidence="2">
    <location>
        <position position="135"/>
    </location>
    <ligand>
        <name>Fe cation</name>
        <dbReference type="ChEBI" id="CHEBI:24875"/>
    </ligand>
</feature>
<comment type="similarity">
    <text evidence="1 2">Belongs to the polypeptide deformylase family.</text>
</comment>
<dbReference type="GO" id="GO:0042586">
    <property type="term" value="F:peptide deformylase activity"/>
    <property type="evidence" value="ECO:0007669"/>
    <property type="project" value="UniProtKB-UniRule"/>
</dbReference>
<reference evidence="3 4" key="1">
    <citation type="submission" date="2012-05" db="EMBL/GenBank/DDBJ databases">
        <authorList>
            <person name="Weinstock G."/>
            <person name="Sodergren E."/>
            <person name="Lobos E.A."/>
            <person name="Fulton L."/>
            <person name="Fulton R."/>
            <person name="Courtney L."/>
            <person name="Fronick C."/>
            <person name="O'Laughlin M."/>
            <person name="Godfrey J."/>
            <person name="Wilson R.M."/>
            <person name="Miner T."/>
            <person name="Farmer C."/>
            <person name="Delehaunty K."/>
            <person name="Cordes M."/>
            <person name="Minx P."/>
            <person name="Tomlinson C."/>
            <person name="Chen J."/>
            <person name="Wollam A."/>
            <person name="Pepin K.H."/>
            <person name="Bhonagiri V."/>
            <person name="Zhang X."/>
            <person name="Suruliraj S."/>
            <person name="Warren W."/>
            <person name="Mitreva M."/>
            <person name="Mardis E.R."/>
            <person name="Wilson R.K."/>
        </authorList>
    </citation>
    <scope>NUCLEOTIDE SEQUENCE [LARGE SCALE GENOMIC DNA]</scope>
    <source>
        <strain evidence="3 4">F0235</strain>
    </source>
</reference>
<dbReference type="GO" id="GO:0006412">
    <property type="term" value="P:translation"/>
    <property type="evidence" value="ECO:0007669"/>
    <property type="project" value="UniProtKB-UniRule"/>
</dbReference>
<keyword evidence="4" id="KW-1185">Reference proteome</keyword>
<proteinExistence type="inferred from homology"/>
<dbReference type="HAMAP" id="MF_00163">
    <property type="entry name" value="Pep_deformylase"/>
    <property type="match status" value="1"/>
</dbReference>
<dbReference type="PANTHER" id="PTHR10458">
    <property type="entry name" value="PEPTIDE DEFORMYLASE"/>
    <property type="match status" value="1"/>
</dbReference>
<dbReference type="Gene3D" id="3.90.45.10">
    <property type="entry name" value="Peptide deformylase"/>
    <property type="match status" value="1"/>
</dbReference>
<evidence type="ECO:0000313" key="4">
    <source>
        <dbReference type="Proteomes" id="UP000010445"/>
    </source>
</evidence>
<dbReference type="OrthoDB" id="9804313at2"/>
<feature type="binding site" evidence="2">
    <location>
        <position position="139"/>
    </location>
    <ligand>
        <name>Fe cation</name>
        <dbReference type="ChEBI" id="CHEBI:24875"/>
    </ligand>
</feature>
<organism evidence="3 4">
    <name type="scientific">Corynebacterium durum F0235</name>
    <dbReference type="NCBI Taxonomy" id="1035195"/>
    <lineage>
        <taxon>Bacteria</taxon>
        <taxon>Bacillati</taxon>
        <taxon>Actinomycetota</taxon>
        <taxon>Actinomycetes</taxon>
        <taxon>Mycobacteriales</taxon>
        <taxon>Corynebacteriaceae</taxon>
        <taxon>Corynebacterium</taxon>
    </lineage>
</organism>
<dbReference type="PATRIC" id="fig|1035195.3.peg.950"/>
<dbReference type="STRING" id="1035195.HMPREF9997_01065"/>
<dbReference type="NCBIfam" id="NF001159">
    <property type="entry name" value="PRK00150.1-3"/>
    <property type="match status" value="1"/>
</dbReference>
<comment type="cofactor">
    <cofactor evidence="2">
        <name>Fe(2+)</name>
        <dbReference type="ChEBI" id="CHEBI:29033"/>
    </cofactor>
    <text evidence="2">Binds 1 Fe(2+) ion.</text>
</comment>
<keyword evidence="2" id="KW-0479">Metal-binding</keyword>
<dbReference type="PIRSF" id="PIRSF004749">
    <property type="entry name" value="Pep_def"/>
    <property type="match status" value="1"/>
</dbReference>
<accession>L1MHN4</accession>
<dbReference type="EMBL" id="AMEM01000017">
    <property type="protein sequence ID" value="EKX90570.1"/>
    <property type="molecule type" value="Genomic_DNA"/>
</dbReference>
<evidence type="ECO:0000313" key="3">
    <source>
        <dbReference type="EMBL" id="EKX90570.1"/>
    </source>
</evidence>
<dbReference type="PRINTS" id="PR01576">
    <property type="entry name" value="PDEFORMYLASE"/>
</dbReference>
<dbReference type="AlphaFoldDB" id="L1MHN4"/>
<dbReference type="RefSeq" id="WP_006063303.1">
    <property type="nucleotide sequence ID" value="NZ_KB290831.1"/>
</dbReference>
<dbReference type="EC" id="3.5.1.88" evidence="2"/>
<dbReference type="InterPro" id="IPR023635">
    <property type="entry name" value="Peptide_deformylase"/>
</dbReference>
<name>L1MHN4_9CORY</name>
<dbReference type="NCBIfam" id="TIGR00079">
    <property type="entry name" value="pept_deformyl"/>
    <property type="match status" value="1"/>
</dbReference>
<dbReference type="GeneID" id="84896877"/>
<feature type="active site" evidence="2">
    <location>
        <position position="136"/>
    </location>
</feature>
<protein>
    <recommendedName>
        <fullName evidence="2">Peptide deformylase</fullName>
        <shortName evidence="2">PDF</shortName>
        <ecNumber evidence="2">3.5.1.88</ecNumber>
    </recommendedName>
    <alternativeName>
        <fullName evidence="2">Polypeptide deformylase</fullName>
    </alternativeName>
</protein>
<dbReference type="CDD" id="cd00487">
    <property type="entry name" value="Pep_deformylase"/>
    <property type="match status" value="1"/>
</dbReference>
<dbReference type="PANTHER" id="PTHR10458:SF22">
    <property type="entry name" value="PEPTIDE DEFORMYLASE"/>
    <property type="match status" value="1"/>
</dbReference>
<dbReference type="InterPro" id="IPR036821">
    <property type="entry name" value="Peptide_deformylase_sf"/>
</dbReference>
<evidence type="ECO:0000256" key="1">
    <source>
        <dbReference type="ARBA" id="ARBA00010759"/>
    </source>
</evidence>
<gene>
    <name evidence="2" type="primary">def</name>
    <name evidence="3" type="ORF">HMPREF9997_01065</name>
</gene>
<dbReference type="Pfam" id="PF01327">
    <property type="entry name" value="Pep_deformylase"/>
    <property type="match status" value="1"/>
</dbReference>
<comment type="caution">
    <text evidence="3">The sequence shown here is derived from an EMBL/GenBank/DDBJ whole genome shotgun (WGS) entry which is preliminary data.</text>
</comment>
<keyword evidence="2" id="KW-0648">Protein biosynthesis</keyword>
<dbReference type="SUPFAM" id="SSF56420">
    <property type="entry name" value="Peptide deformylase"/>
    <property type="match status" value="1"/>
</dbReference>
<dbReference type="Proteomes" id="UP000010445">
    <property type="component" value="Unassembled WGS sequence"/>
</dbReference>
<feature type="binding site" evidence="2">
    <location>
        <position position="93"/>
    </location>
    <ligand>
        <name>Fe cation</name>
        <dbReference type="ChEBI" id="CHEBI:24875"/>
    </ligand>
</feature>